<name>A0A1H3E7N5_9FLAO</name>
<evidence type="ECO:0000256" key="1">
    <source>
        <dbReference type="SAM" id="Phobius"/>
    </source>
</evidence>
<keyword evidence="1" id="KW-1133">Transmembrane helix</keyword>
<sequence length="184" mass="21310">MENNKTNNNSWLPLIISIGGLILIAHLISKLVSYLINSETSDIEESSDKKISNKKKREKKPRIFVSHSWEHNNDYNKLINGFEKQGFQYYNNSISIEKNDDSKNSKEIETRIKNHLLYARCLLVLAGEYSNNYWIKKEVEIAKSLGKKIIAVKPWQSKQIPKYIENSADEIIGFNPKAIIEQIK</sequence>
<dbReference type="STRING" id="762486.SAMN05444411_1093"/>
<gene>
    <name evidence="3" type="ORF">SAMN05444411_1093</name>
</gene>
<keyword evidence="4" id="KW-1185">Reference proteome</keyword>
<dbReference type="Gene3D" id="3.40.50.9200">
    <property type="entry name" value="Hypothetical protein MTH538"/>
    <property type="match status" value="1"/>
</dbReference>
<protein>
    <submittedName>
        <fullName evidence="3">MTH538 TIR-like domain</fullName>
    </submittedName>
</protein>
<dbReference type="SUPFAM" id="SSF52206">
    <property type="entry name" value="Hypothetical protein MTH538"/>
    <property type="match status" value="1"/>
</dbReference>
<feature type="domain" description="Thoeris protein ThsB TIR-like" evidence="2">
    <location>
        <begin position="64"/>
        <end position="158"/>
    </location>
</feature>
<dbReference type="InterPro" id="IPR036490">
    <property type="entry name" value="ThsB_TIR-like_sf"/>
</dbReference>
<keyword evidence="1" id="KW-0472">Membrane</keyword>
<dbReference type="AlphaFoldDB" id="A0A1H3E7N5"/>
<evidence type="ECO:0000259" key="2">
    <source>
        <dbReference type="Pfam" id="PF08937"/>
    </source>
</evidence>
<reference evidence="3 4" key="1">
    <citation type="submission" date="2016-10" db="EMBL/GenBank/DDBJ databases">
        <authorList>
            <person name="de Groot N.N."/>
        </authorList>
    </citation>
    <scope>NUCLEOTIDE SEQUENCE [LARGE SCALE GENOMIC DNA]</scope>
    <source>
        <strain evidence="3 4">DSM 24956</strain>
    </source>
</reference>
<evidence type="ECO:0000313" key="3">
    <source>
        <dbReference type="EMBL" id="SDX74716.1"/>
    </source>
</evidence>
<evidence type="ECO:0000313" key="4">
    <source>
        <dbReference type="Proteomes" id="UP000199595"/>
    </source>
</evidence>
<feature type="transmembrane region" description="Helical" evidence="1">
    <location>
        <begin position="12"/>
        <end position="36"/>
    </location>
</feature>
<accession>A0A1H3E7N5</accession>
<keyword evidence="1" id="KW-0812">Transmembrane</keyword>
<dbReference type="InterPro" id="IPR015032">
    <property type="entry name" value="ThsB__TIR-like_domain"/>
</dbReference>
<dbReference type="Pfam" id="PF08937">
    <property type="entry name" value="ThsB_TIR"/>
    <property type="match status" value="1"/>
</dbReference>
<organism evidence="3 4">
    <name type="scientific">Lutibacter oricola</name>
    <dbReference type="NCBI Taxonomy" id="762486"/>
    <lineage>
        <taxon>Bacteria</taxon>
        <taxon>Pseudomonadati</taxon>
        <taxon>Bacteroidota</taxon>
        <taxon>Flavobacteriia</taxon>
        <taxon>Flavobacteriales</taxon>
        <taxon>Flavobacteriaceae</taxon>
        <taxon>Lutibacter</taxon>
    </lineage>
</organism>
<proteinExistence type="predicted"/>
<dbReference type="RefSeq" id="WP_175454797.1">
    <property type="nucleotide sequence ID" value="NZ_FNNJ01000009.1"/>
</dbReference>
<dbReference type="Proteomes" id="UP000199595">
    <property type="component" value="Unassembled WGS sequence"/>
</dbReference>
<dbReference type="EMBL" id="FNNJ01000009">
    <property type="protein sequence ID" value="SDX74716.1"/>
    <property type="molecule type" value="Genomic_DNA"/>
</dbReference>